<proteinExistence type="predicted"/>
<protein>
    <recommendedName>
        <fullName evidence="3">Reverse transcriptase domain-containing protein</fullName>
    </recommendedName>
</protein>
<dbReference type="AlphaFoldDB" id="A0A8J5VMP7"/>
<keyword evidence="2" id="KW-1185">Reference proteome</keyword>
<accession>A0A8J5VMP7</accession>
<dbReference type="PANTHER" id="PTHR31635:SF196">
    <property type="entry name" value="REVERSE TRANSCRIPTASE DOMAIN-CONTAINING PROTEIN-RELATED"/>
    <property type="match status" value="1"/>
</dbReference>
<dbReference type="EMBL" id="JAAALK010000289">
    <property type="protein sequence ID" value="KAG8050434.1"/>
    <property type="molecule type" value="Genomic_DNA"/>
</dbReference>
<gene>
    <name evidence="1" type="ORF">GUJ93_ZPchr0009g556</name>
</gene>
<reference evidence="1" key="2">
    <citation type="submission" date="2021-02" db="EMBL/GenBank/DDBJ databases">
        <authorList>
            <person name="Kimball J.A."/>
            <person name="Haas M.W."/>
            <person name="Macchietto M."/>
            <person name="Kono T."/>
            <person name="Duquette J."/>
            <person name="Shao M."/>
        </authorList>
    </citation>
    <scope>NUCLEOTIDE SEQUENCE</scope>
    <source>
        <tissue evidence="1">Fresh leaf tissue</tissue>
    </source>
</reference>
<organism evidence="1 2">
    <name type="scientific">Zizania palustris</name>
    <name type="common">Northern wild rice</name>
    <dbReference type="NCBI Taxonomy" id="103762"/>
    <lineage>
        <taxon>Eukaryota</taxon>
        <taxon>Viridiplantae</taxon>
        <taxon>Streptophyta</taxon>
        <taxon>Embryophyta</taxon>
        <taxon>Tracheophyta</taxon>
        <taxon>Spermatophyta</taxon>
        <taxon>Magnoliopsida</taxon>
        <taxon>Liliopsida</taxon>
        <taxon>Poales</taxon>
        <taxon>Poaceae</taxon>
        <taxon>BOP clade</taxon>
        <taxon>Oryzoideae</taxon>
        <taxon>Oryzeae</taxon>
        <taxon>Zizaniinae</taxon>
        <taxon>Zizania</taxon>
    </lineage>
</organism>
<dbReference type="OrthoDB" id="695501at2759"/>
<name>A0A8J5VMP7_ZIZPA</name>
<evidence type="ECO:0000313" key="1">
    <source>
        <dbReference type="EMBL" id="KAG8050434.1"/>
    </source>
</evidence>
<comment type="caution">
    <text evidence="1">The sequence shown here is derived from an EMBL/GenBank/DDBJ whole genome shotgun (WGS) entry which is preliminary data.</text>
</comment>
<sequence>MIFPLSFIKFFWDNIKMNLLAIFDDFYERKTDIDRLNCGMVTLVPKCVNADKVKDFRPICLLNVSFKILTKVLMHRLESVVSYLIAKNQTAFIKNRYIIDGFMVLHEILNSPHKNDVRNPI</sequence>
<dbReference type="PANTHER" id="PTHR31635">
    <property type="entry name" value="REVERSE TRANSCRIPTASE DOMAIN-CONTAINING PROTEIN-RELATED"/>
    <property type="match status" value="1"/>
</dbReference>
<reference evidence="1" key="1">
    <citation type="journal article" date="2021" name="bioRxiv">
        <title>Whole Genome Assembly and Annotation of Northern Wild Rice, Zizania palustris L., Supports a Whole Genome Duplication in the Zizania Genus.</title>
        <authorList>
            <person name="Haas M."/>
            <person name="Kono T."/>
            <person name="Macchietto M."/>
            <person name="Millas R."/>
            <person name="McGilp L."/>
            <person name="Shao M."/>
            <person name="Duquette J."/>
            <person name="Hirsch C.N."/>
            <person name="Kimball J."/>
        </authorList>
    </citation>
    <scope>NUCLEOTIDE SEQUENCE</scope>
    <source>
        <tissue evidence="1">Fresh leaf tissue</tissue>
    </source>
</reference>
<evidence type="ECO:0000313" key="2">
    <source>
        <dbReference type="Proteomes" id="UP000729402"/>
    </source>
</evidence>
<dbReference type="Proteomes" id="UP000729402">
    <property type="component" value="Unassembled WGS sequence"/>
</dbReference>
<evidence type="ECO:0008006" key="3">
    <source>
        <dbReference type="Google" id="ProtNLM"/>
    </source>
</evidence>